<dbReference type="PANTHER" id="PTHR30290">
    <property type="entry name" value="PERIPLASMIC BINDING COMPONENT OF ABC TRANSPORTER"/>
    <property type="match status" value="1"/>
</dbReference>
<proteinExistence type="inferred from homology"/>
<dbReference type="InterPro" id="IPR000914">
    <property type="entry name" value="SBP_5_dom"/>
</dbReference>
<evidence type="ECO:0000256" key="4">
    <source>
        <dbReference type="SAM" id="MobiDB-lite"/>
    </source>
</evidence>
<dbReference type="Pfam" id="PF00496">
    <property type="entry name" value="SBP_bac_5"/>
    <property type="match status" value="1"/>
</dbReference>
<dbReference type="Gene3D" id="3.40.190.10">
    <property type="entry name" value="Periplasmic binding protein-like II"/>
    <property type="match status" value="1"/>
</dbReference>
<accession>A0A4R5DK06</accession>
<evidence type="ECO:0000256" key="1">
    <source>
        <dbReference type="ARBA" id="ARBA00005695"/>
    </source>
</evidence>
<keyword evidence="3" id="KW-0732">Signal</keyword>
<dbReference type="OrthoDB" id="9046151at2"/>
<evidence type="ECO:0000256" key="2">
    <source>
        <dbReference type="ARBA" id="ARBA00022448"/>
    </source>
</evidence>
<keyword evidence="2" id="KW-0813">Transport</keyword>
<dbReference type="InParanoid" id="A0A4R5DK06"/>
<keyword evidence="7" id="KW-1185">Reference proteome</keyword>
<evidence type="ECO:0000256" key="3">
    <source>
        <dbReference type="ARBA" id="ARBA00022729"/>
    </source>
</evidence>
<comment type="similarity">
    <text evidence="1">Belongs to the bacterial solute-binding protein 5 family.</text>
</comment>
<dbReference type="Gene3D" id="3.10.105.10">
    <property type="entry name" value="Dipeptide-binding Protein, Domain 3"/>
    <property type="match status" value="1"/>
</dbReference>
<dbReference type="GO" id="GO:0043190">
    <property type="term" value="C:ATP-binding cassette (ABC) transporter complex"/>
    <property type="evidence" value="ECO:0007669"/>
    <property type="project" value="InterPro"/>
</dbReference>
<dbReference type="GO" id="GO:0042597">
    <property type="term" value="C:periplasmic space"/>
    <property type="evidence" value="ECO:0007669"/>
    <property type="project" value="UniProtKB-ARBA"/>
</dbReference>
<protein>
    <recommendedName>
        <fullName evidence="5">Solute-binding protein family 5 domain-containing protein</fullName>
    </recommendedName>
</protein>
<dbReference type="CDD" id="cd00995">
    <property type="entry name" value="PBP2_NikA_DppA_OppA_like"/>
    <property type="match status" value="1"/>
</dbReference>
<dbReference type="InterPro" id="IPR030678">
    <property type="entry name" value="Peptide/Ni-bd"/>
</dbReference>
<dbReference type="GO" id="GO:1904680">
    <property type="term" value="F:peptide transmembrane transporter activity"/>
    <property type="evidence" value="ECO:0007669"/>
    <property type="project" value="TreeGrafter"/>
</dbReference>
<feature type="domain" description="Solute-binding protein family 5" evidence="5">
    <location>
        <begin position="101"/>
        <end position="437"/>
    </location>
</feature>
<dbReference type="EMBL" id="SMKZ01000012">
    <property type="protein sequence ID" value="TDE10943.1"/>
    <property type="molecule type" value="Genomic_DNA"/>
</dbReference>
<name>A0A4R5DK06_9ACTN</name>
<dbReference type="PANTHER" id="PTHR30290:SF9">
    <property type="entry name" value="OLIGOPEPTIDE-BINDING PROTEIN APPA"/>
    <property type="match status" value="1"/>
</dbReference>
<sequence>MRVIRQQPTTSATALSLPSRRDLLKWGVAAGAALGLVGCGSDETGSQGQGGSATPRRGGTLTIAQPTEANPAQALNQNIANQSWRRAVYDCLVDFDPERREVVEGLATAWETSADGKQVVLTLRDGVTWHSGRPFGADDVEFAIDNAINSTPSFQLAWAFQNLQGIDKAGNTVTLAFSEPATSIYDALSLLTIIDRESHDAFVDGTAHVGTGPFVWGDFAPGTNITLRRNENYWLPDRPYLDGMEVRFITRSEALVSAVRSEQVDMGLNLLPLDRGTVEQDGRFDVVAYNTYGAALYVGANVEVEPLNRKEVRQAINYAIDRQRINDELYQGQGKVSAAPWSPTSPAYDEGWAEAYSRDLDRARSLLASAGAIDQVIAVEANAAQSRAAEIVAFNLSEIGLETDIQILEPAVITERFQNRSFAGLYLAFHGWNTLSPVNVVYSAAPLRVDNNLFRFASDEYARLAGELATAVEDDQHAAIEALTEFILDEAFCLDAVHTSNNVVTQQDVHGWAYNVWDEMLFADAWKS</sequence>
<gene>
    <name evidence="6" type="ORF">E1269_10705</name>
</gene>
<dbReference type="SUPFAM" id="SSF53850">
    <property type="entry name" value="Periplasmic binding protein-like II"/>
    <property type="match status" value="1"/>
</dbReference>
<dbReference type="AlphaFoldDB" id="A0A4R5DK06"/>
<evidence type="ECO:0000259" key="5">
    <source>
        <dbReference type="Pfam" id="PF00496"/>
    </source>
</evidence>
<reference evidence="6 7" key="1">
    <citation type="submission" date="2019-03" db="EMBL/GenBank/DDBJ databases">
        <title>Draft genome sequences of novel Actinobacteria.</title>
        <authorList>
            <person name="Sahin N."/>
            <person name="Ay H."/>
            <person name="Saygin H."/>
        </authorList>
    </citation>
    <scope>NUCLEOTIDE SEQUENCE [LARGE SCALE GENOMIC DNA]</scope>
    <source>
        <strain evidence="6 7">5K138</strain>
    </source>
</reference>
<dbReference type="PIRSF" id="PIRSF002741">
    <property type="entry name" value="MppA"/>
    <property type="match status" value="1"/>
</dbReference>
<dbReference type="InterPro" id="IPR039424">
    <property type="entry name" value="SBP_5"/>
</dbReference>
<evidence type="ECO:0000313" key="6">
    <source>
        <dbReference type="EMBL" id="TDE10943.1"/>
    </source>
</evidence>
<evidence type="ECO:0000313" key="7">
    <source>
        <dbReference type="Proteomes" id="UP000294739"/>
    </source>
</evidence>
<comment type="caution">
    <text evidence="6">The sequence shown here is derived from an EMBL/GenBank/DDBJ whole genome shotgun (WGS) entry which is preliminary data.</text>
</comment>
<dbReference type="Proteomes" id="UP000294739">
    <property type="component" value="Unassembled WGS sequence"/>
</dbReference>
<dbReference type="GO" id="GO:0015833">
    <property type="term" value="P:peptide transport"/>
    <property type="evidence" value="ECO:0007669"/>
    <property type="project" value="TreeGrafter"/>
</dbReference>
<organism evidence="6 7">
    <name type="scientific">Jiangella asiatica</name>
    <dbReference type="NCBI Taxonomy" id="2530372"/>
    <lineage>
        <taxon>Bacteria</taxon>
        <taxon>Bacillati</taxon>
        <taxon>Actinomycetota</taxon>
        <taxon>Actinomycetes</taxon>
        <taxon>Jiangellales</taxon>
        <taxon>Jiangellaceae</taxon>
        <taxon>Jiangella</taxon>
    </lineage>
</organism>
<feature type="region of interest" description="Disordered" evidence="4">
    <location>
        <begin position="42"/>
        <end position="62"/>
    </location>
</feature>